<reference evidence="2" key="1">
    <citation type="submission" date="2015-01" db="EMBL/GenBank/DDBJ databases">
        <authorList>
            <person name="Manzoor Shahid"/>
            <person name="Zubair Saima"/>
        </authorList>
    </citation>
    <scope>NUCLEOTIDE SEQUENCE [LARGE SCALE GENOMIC DNA]</scope>
    <source>
        <strain evidence="2">V1</strain>
    </source>
</reference>
<dbReference type="Proteomes" id="UP000042527">
    <property type="component" value="Unassembled WGS sequence"/>
</dbReference>
<dbReference type="RefSeq" id="WP_024752597.1">
    <property type="nucleotide sequence ID" value="NZ_CDNC01000012.1"/>
</dbReference>
<sequence length="392" mass="43966">MKLKKNLKIISVAAVFFITATVSLFADFMTSPTWGYALDLPEGFRLVQKEGNSRYLFQSEILPVDVQIALYPQTQFKTIDEAAQHIFTQLSAKKQITSFIWRDKPALNATLSFTADNKQMTGRLLTLQLADEKGWLVLLSYCEKEAEKRCEPLMLSALDAVFTDGASFFTPGPITTAAYPKKGLEKKTVSFHESKISVLFDKNDGQANQAVVDREFSILTLYRQNPEKVQAAWQRYYRMIYRDAWDRLAQFSFAIGTALPKEAKKDARKTAARILTWLQGFQYKRNPAGSDFINIPDAAIEKKGDCDVRGVLMAVVLQQMGIDTILMVSPQKSHALAAVDCKGKGARFQYNKKQYLIAETTASVEIGKIAADLADPALWFGVDFHTPQPNAE</sequence>
<proteinExistence type="predicted"/>
<name>A0A0B7GY88_TREPH</name>
<dbReference type="OrthoDB" id="362001at2"/>
<organism evidence="1 2">
    <name type="scientific">Treponema phagedenis</name>
    <dbReference type="NCBI Taxonomy" id="162"/>
    <lineage>
        <taxon>Bacteria</taxon>
        <taxon>Pseudomonadati</taxon>
        <taxon>Spirochaetota</taxon>
        <taxon>Spirochaetia</taxon>
        <taxon>Spirochaetales</taxon>
        <taxon>Treponemataceae</taxon>
        <taxon>Treponema</taxon>
    </lineage>
</organism>
<dbReference type="GeneID" id="57753198"/>
<gene>
    <name evidence="1" type="ORF">TPHV1_20138</name>
</gene>
<dbReference type="EMBL" id="CDNC01000012">
    <property type="protein sequence ID" value="CEM61601.1"/>
    <property type="molecule type" value="Genomic_DNA"/>
</dbReference>
<accession>A0A0B7GY88</accession>
<evidence type="ECO:0000313" key="1">
    <source>
        <dbReference type="EMBL" id="CEM61601.1"/>
    </source>
</evidence>
<dbReference type="AlphaFoldDB" id="A0A0B7GY88"/>
<keyword evidence="2" id="KW-1185">Reference proteome</keyword>
<protein>
    <submittedName>
        <fullName evidence="1">Uncharacterized protein</fullName>
    </submittedName>
</protein>
<evidence type="ECO:0000313" key="2">
    <source>
        <dbReference type="Proteomes" id="UP000042527"/>
    </source>
</evidence>